<keyword evidence="3" id="KW-1185">Reference proteome</keyword>
<evidence type="ECO:0000256" key="1">
    <source>
        <dbReference type="SAM" id="MobiDB-lite"/>
    </source>
</evidence>
<evidence type="ECO:0000313" key="2">
    <source>
        <dbReference type="EMBL" id="KAJ1120203.1"/>
    </source>
</evidence>
<name>A0AAV7NVU6_PLEWA</name>
<sequence length="172" mass="18652">MVRKAYYTSDERERSNPHGETALCKSSAPAIQSETNYKAELTPCRGPLSACSPPPRQGTSWSMPCTHSNARRCTEATATLPVPTAPCHHWPFRSPCRARAEELTASRSEPAAASLLRRTRQPPRRRGEPDDAFETPVAGDSGERPAPFSPKVRTRGVSTPVPVRGGSATCLV</sequence>
<protein>
    <submittedName>
        <fullName evidence="2">Uncharacterized protein</fullName>
    </submittedName>
</protein>
<feature type="region of interest" description="Disordered" evidence="1">
    <location>
        <begin position="100"/>
        <end position="172"/>
    </location>
</feature>
<organism evidence="2 3">
    <name type="scientific">Pleurodeles waltl</name>
    <name type="common">Iberian ribbed newt</name>
    <dbReference type="NCBI Taxonomy" id="8319"/>
    <lineage>
        <taxon>Eukaryota</taxon>
        <taxon>Metazoa</taxon>
        <taxon>Chordata</taxon>
        <taxon>Craniata</taxon>
        <taxon>Vertebrata</taxon>
        <taxon>Euteleostomi</taxon>
        <taxon>Amphibia</taxon>
        <taxon>Batrachia</taxon>
        <taxon>Caudata</taxon>
        <taxon>Salamandroidea</taxon>
        <taxon>Salamandridae</taxon>
        <taxon>Pleurodelinae</taxon>
        <taxon>Pleurodeles</taxon>
    </lineage>
</organism>
<accession>A0AAV7NVU6</accession>
<dbReference type="AlphaFoldDB" id="A0AAV7NVU6"/>
<evidence type="ECO:0000313" key="3">
    <source>
        <dbReference type="Proteomes" id="UP001066276"/>
    </source>
</evidence>
<feature type="region of interest" description="Disordered" evidence="1">
    <location>
        <begin position="1"/>
        <end position="27"/>
    </location>
</feature>
<proteinExistence type="predicted"/>
<reference evidence="2" key="1">
    <citation type="journal article" date="2022" name="bioRxiv">
        <title>Sequencing and chromosome-scale assembly of the giantPleurodeles waltlgenome.</title>
        <authorList>
            <person name="Brown T."/>
            <person name="Elewa A."/>
            <person name="Iarovenko S."/>
            <person name="Subramanian E."/>
            <person name="Araus A.J."/>
            <person name="Petzold A."/>
            <person name="Susuki M."/>
            <person name="Suzuki K.-i.T."/>
            <person name="Hayashi T."/>
            <person name="Toyoda A."/>
            <person name="Oliveira C."/>
            <person name="Osipova E."/>
            <person name="Leigh N.D."/>
            <person name="Simon A."/>
            <person name="Yun M.H."/>
        </authorList>
    </citation>
    <scope>NUCLEOTIDE SEQUENCE</scope>
    <source>
        <strain evidence="2">20211129_DDA</strain>
        <tissue evidence="2">Liver</tissue>
    </source>
</reference>
<gene>
    <name evidence="2" type="ORF">NDU88_008377</name>
</gene>
<comment type="caution">
    <text evidence="2">The sequence shown here is derived from an EMBL/GenBank/DDBJ whole genome shotgun (WGS) entry which is preliminary data.</text>
</comment>
<dbReference type="Proteomes" id="UP001066276">
    <property type="component" value="Chromosome 8"/>
</dbReference>
<dbReference type="EMBL" id="JANPWB010000012">
    <property type="protein sequence ID" value="KAJ1120203.1"/>
    <property type="molecule type" value="Genomic_DNA"/>
</dbReference>